<evidence type="ECO:0000313" key="2">
    <source>
        <dbReference type="Proteomes" id="UP001153269"/>
    </source>
</evidence>
<sequence length="102" mass="11406">MSMLYIVLPPQCTEYPRFCLARFHCVCLSMPACSVATCPWSQIDRRIIPQLQLLNPRSFSLGGRFGLGHSWLAAPLSPLLPRISLTLPYPHHTLTATLTNQA</sequence>
<evidence type="ECO:0000313" key="1">
    <source>
        <dbReference type="EMBL" id="CAB1428970.1"/>
    </source>
</evidence>
<name>A0A9N7YEW8_PLEPL</name>
<protein>
    <submittedName>
        <fullName evidence="1">Uncharacterized protein</fullName>
    </submittedName>
</protein>
<proteinExistence type="predicted"/>
<comment type="caution">
    <text evidence="1">The sequence shown here is derived from an EMBL/GenBank/DDBJ whole genome shotgun (WGS) entry which is preliminary data.</text>
</comment>
<dbReference type="EMBL" id="CADEAL010001105">
    <property type="protein sequence ID" value="CAB1428970.1"/>
    <property type="molecule type" value="Genomic_DNA"/>
</dbReference>
<accession>A0A9N7YEW8</accession>
<dbReference type="AlphaFoldDB" id="A0A9N7YEW8"/>
<reference evidence="1" key="1">
    <citation type="submission" date="2020-03" db="EMBL/GenBank/DDBJ databases">
        <authorList>
            <person name="Weist P."/>
        </authorList>
    </citation>
    <scope>NUCLEOTIDE SEQUENCE</scope>
</reference>
<keyword evidence="2" id="KW-1185">Reference proteome</keyword>
<gene>
    <name evidence="1" type="ORF">PLEPLA_LOCUS16945</name>
</gene>
<organism evidence="1 2">
    <name type="scientific">Pleuronectes platessa</name>
    <name type="common">European plaice</name>
    <dbReference type="NCBI Taxonomy" id="8262"/>
    <lineage>
        <taxon>Eukaryota</taxon>
        <taxon>Metazoa</taxon>
        <taxon>Chordata</taxon>
        <taxon>Craniata</taxon>
        <taxon>Vertebrata</taxon>
        <taxon>Euteleostomi</taxon>
        <taxon>Actinopterygii</taxon>
        <taxon>Neopterygii</taxon>
        <taxon>Teleostei</taxon>
        <taxon>Neoteleostei</taxon>
        <taxon>Acanthomorphata</taxon>
        <taxon>Carangaria</taxon>
        <taxon>Pleuronectiformes</taxon>
        <taxon>Pleuronectoidei</taxon>
        <taxon>Pleuronectidae</taxon>
        <taxon>Pleuronectes</taxon>
    </lineage>
</organism>
<dbReference type="Proteomes" id="UP001153269">
    <property type="component" value="Unassembled WGS sequence"/>
</dbReference>